<dbReference type="Proteomes" id="UP001165101">
    <property type="component" value="Unassembled WGS sequence"/>
</dbReference>
<reference evidence="1" key="1">
    <citation type="submission" date="2023-04" db="EMBL/GenBank/DDBJ databases">
        <title>Candida boidinii NBRC 1967.</title>
        <authorList>
            <person name="Ichikawa N."/>
            <person name="Sato H."/>
            <person name="Tonouchi N."/>
        </authorList>
    </citation>
    <scope>NUCLEOTIDE SEQUENCE</scope>
    <source>
        <strain evidence="1">NBRC 1967</strain>
    </source>
</reference>
<keyword evidence="2" id="KW-1185">Reference proteome</keyword>
<evidence type="ECO:0000313" key="1">
    <source>
        <dbReference type="EMBL" id="GME87271.1"/>
    </source>
</evidence>
<sequence length="1319" mass="148848">MSDNSPSLSEDDVSHGIDEISNKYPPTPTADFKDSQIEDDDDDDDNDDDEKELSRKDPLNSLGVRFVEQDFLERKVAETADKSILKREIELDEKRLSKAKTKYDRFIARKIGIEEKLNSGRIRISAKENLRKELDELVKDDLNPLLAEIKEIRARLNKSKNDVEKVTQDLDNAEGSLHQLPTETKQEFLIRTGKITAFGSASGFIEDVSSGNKEASGINSSNVPTHQNLLAPGLKSFGLGGKSQMKSTRNSSGNVAAHDSDDEEEEDKQKKISNNNDESDYSSEYIEDDENYEDKIDIASEDEYQDNNPDDDDYDIYGSSQSKKKASKRKHKDADDDEAEEEVSVQEEDRNIDDGDEIYYQKRLRTWIKKRSSLRQENRQDYQDDPSVDEWLKPHPTANDAILNDEYKMPGDIYPSLFDYQKTGVQWLWELYSQNTGGIVGDEMGLGKTIQIIAFLAGLNYSGKLDKPVLIVCPATVMRQWCNEFHRWWPPLRVMILHSIGSGMSNGSNKKSKFDGNDNNFIYHEDELEELLGKGDKIYSQRGKHSSKSMEKAKHLVEKVLSRGHVLITTYAGIRIYARQLIPIKWGYVVLDEGHKIRNPDSFITLTCKQLRTPNRVILSGTPIQNNLIELWSLFDFIFPGRLGTLPVFQREFSIPINLGGYANATNVQVQTGYKCAVILRDLISPYLLRRVKADVAKDLPKKSEMVLFCKLTMNQRILYENFLKSEDLTSIIKGRRNVLYGVDILRKICNHPNLVDMDMKNKTLQNQSSKSLEDKSGKLQVVKTLIQLWRKEGRKCLIFTQTRQMLDILVEFITVLNSENIENDTNENYQFLRMDGTTPISQRQSLVDLFNNDPNYNIFLLTTRVGGLGVNLTGASRVIIYDPDWNPSTDLQARERAWRLGQKRDVTIYRLMIAGSIEEKIYHRQIFKQFLTDKILKDPQQKRFFKMNDLYDLFSLDGDDTVKGSDTADRFSAREMRIGGNKERKSKMISNKSVQTRQSDDVVEKDDFLEVSKIKGVHSLQNYDYGDGNGDEDGNSRGNKSGESSEDSGLMAGIFSKANSVHSIVEHDSVMKNGNSADISKSMIDMEASRIASEAVRALKESRKLTRRAGAGVPTWTGKYGKAGKVNPLLKKSAHSSNNRGILTGRIGGGDSNNSSSSNSNFGKSLNPLRNKMSSSTKSHEDGVGVFSSSRILANIKERTSLNNNRSRSSSPSLPSDLSSTTMGKIRSKNADANANANASVNSEGSSLKKVNEAKLAERLSNYMAGLDGFFSKSGDILDALNIDVSDEKIVNIVRSMLKEISKWDSKRKGWVLKEEFR</sequence>
<name>A0ACB5TEE8_CANBO</name>
<comment type="caution">
    <text evidence="1">The sequence shown here is derived from an EMBL/GenBank/DDBJ whole genome shotgun (WGS) entry which is preliminary data.</text>
</comment>
<proteinExistence type="predicted"/>
<evidence type="ECO:0000313" key="2">
    <source>
        <dbReference type="Proteomes" id="UP001165101"/>
    </source>
</evidence>
<dbReference type="EMBL" id="BSXV01000067">
    <property type="protein sequence ID" value="GME87271.1"/>
    <property type="molecule type" value="Genomic_DNA"/>
</dbReference>
<accession>A0ACB5TEE8</accession>
<gene>
    <name evidence="1" type="ORF">Cboi01_000027800</name>
</gene>
<organism evidence="1 2">
    <name type="scientific">Candida boidinii</name>
    <name type="common">Yeast</name>
    <dbReference type="NCBI Taxonomy" id="5477"/>
    <lineage>
        <taxon>Eukaryota</taxon>
        <taxon>Fungi</taxon>
        <taxon>Dikarya</taxon>
        <taxon>Ascomycota</taxon>
        <taxon>Saccharomycotina</taxon>
        <taxon>Pichiomycetes</taxon>
        <taxon>Pichiales</taxon>
        <taxon>Pichiaceae</taxon>
        <taxon>Ogataea</taxon>
        <taxon>Ogataea/Candida clade</taxon>
    </lineage>
</organism>
<protein>
    <submittedName>
        <fullName evidence="1">Unnamed protein product</fullName>
    </submittedName>
</protein>